<organism evidence="1 2">
    <name type="scientific">Dreissena polymorpha</name>
    <name type="common">Zebra mussel</name>
    <name type="synonym">Mytilus polymorpha</name>
    <dbReference type="NCBI Taxonomy" id="45954"/>
    <lineage>
        <taxon>Eukaryota</taxon>
        <taxon>Metazoa</taxon>
        <taxon>Spiralia</taxon>
        <taxon>Lophotrochozoa</taxon>
        <taxon>Mollusca</taxon>
        <taxon>Bivalvia</taxon>
        <taxon>Autobranchia</taxon>
        <taxon>Heteroconchia</taxon>
        <taxon>Euheterodonta</taxon>
        <taxon>Imparidentia</taxon>
        <taxon>Neoheterodontei</taxon>
        <taxon>Myida</taxon>
        <taxon>Dreissenoidea</taxon>
        <taxon>Dreissenidae</taxon>
        <taxon>Dreissena</taxon>
    </lineage>
</organism>
<keyword evidence="2" id="KW-1185">Reference proteome</keyword>
<sequence length="86" mass="10388">MFQVWPIDSYPVPEINQNSVKLVQTHRTKWPNEMIHKQRQTLRGVPVTEVHFTWENQNFRYWIYGSERRVYAPDYPQQCCCGCTLI</sequence>
<dbReference type="Proteomes" id="UP000828390">
    <property type="component" value="Unassembled WGS sequence"/>
</dbReference>
<proteinExistence type="predicted"/>
<comment type="caution">
    <text evidence="1">The sequence shown here is derived from an EMBL/GenBank/DDBJ whole genome shotgun (WGS) entry which is preliminary data.</text>
</comment>
<evidence type="ECO:0000313" key="1">
    <source>
        <dbReference type="EMBL" id="KAH3860369.1"/>
    </source>
</evidence>
<dbReference type="PANTHER" id="PTHR48465:SF1">
    <property type="entry name" value="PROTEIN SSUH2 HOMOLOG"/>
    <property type="match status" value="1"/>
</dbReference>
<dbReference type="AlphaFoldDB" id="A0A9D4R9R3"/>
<protein>
    <submittedName>
        <fullName evidence="1">Uncharacterized protein</fullName>
    </submittedName>
</protein>
<gene>
    <name evidence="1" type="ORF">DPMN_023267</name>
</gene>
<accession>A0A9D4R9R3</accession>
<reference evidence="1" key="2">
    <citation type="submission" date="2020-11" db="EMBL/GenBank/DDBJ databases">
        <authorList>
            <person name="McCartney M.A."/>
            <person name="Auch B."/>
            <person name="Kono T."/>
            <person name="Mallez S."/>
            <person name="Becker A."/>
            <person name="Gohl D.M."/>
            <person name="Silverstein K.A.T."/>
            <person name="Koren S."/>
            <person name="Bechman K.B."/>
            <person name="Herman A."/>
            <person name="Abrahante J.E."/>
            <person name="Garbe J."/>
        </authorList>
    </citation>
    <scope>NUCLEOTIDE SEQUENCE</scope>
    <source>
        <strain evidence="1">Duluth1</strain>
        <tissue evidence="1">Whole animal</tissue>
    </source>
</reference>
<dbReference type="EMBL" id="JAIWYP010000002">
    <property type="protein sequence ID" value="KAH3860369.1"/>
    <property type="molecule type" value="Genomic_DNA"/>
</dbReference>
<name>A0A9D4R9R3_DREPO</name>
<dbReference type="PANTHER" id="PTHR48465">
    <property type="entry name" value="PROTEIN SSUH2 HOMOLOG"/>
    <property type="match status" value="1"/>
</dbReference>
<reference evidence="1" key="1">
    <citation type="journal article" date="2019" name="bioRxiv">
        <title>The Genome of the Zebra Mussel, Dreissena polymorpha: A Resource for Invasive Species Research.</title>
        <authorList>
            <person name="McCartney M.A."/>
            <person name="Auch B."/>
            <person name="Kono T."/>
            <person name="Mallez S."/>
            <person name="Zhang Y."/>
            <person name="Obille A."/>
            <person name="Becker A."/>
            <person name="Abrahante J.E."/>
            <person name="Garbe J."/>
            <person name="Badalamenti J.P."/>
            <person name="Herman A."/>
            <person name="Mangelson H."/>
            <person name="Liachko I."/>
            <person name="Sullivan S."/>
            <person name="Sone E.D."/>
            <person name="Koren S."/>
            <person name="Silverstein K.A.T."/>
            <person name="Beckman K.B."/>
            <person name="Gohl D.M."/>
        </authorList>
    </citation>
    <scope>NUCLEOTIDE SEQUENCE</scope>
    <source>
        <strain evidence="1">Duluth1</strain>
        <tissue evidence="1">Whole animal</tissue>
    </source>
</reference>
<dbReference type="InterPro" id="IPR052789">
    <property type="entry name" value="SSUH2_homolog"/>
</dbReference>
<evidence type="ECO:0000313" key="2">
    <source>
        <dbReference type="Proteomes" id="UP000828390"/>
    </source>
</evidence>